<dbReference type="GO" id="GO:0071567">
    <property type="term" value="F:deUFMylase activity"/>
    <property type="evidence" value="ECO:0007669"/>
    <property type="project" value="TreeGrafter"/>
</dbReference>
<dbReference type="PANTHER" id="PTHR48153">
    <property type="entry name" value="UFM1-SPECIFIC PROTEASE 2"/>
    <property type="match status" value="1"/>
</dbReference>
<accession>A0A6C0KNG4</accession>
<proteinExistence type="predicted"/>
<evidence type="ECO:0000256" key="1">
    <source>
        <dbReference type="ARBA" id="ARBA00022801"/>
    </source>
</evidence>
<feature type="domain" description="UFSP1/2/DUB catalytic" evidence="2">
    <location>
        <begin position="4"/>
        <end position="163"/>
    </location>
</feature>
<organism evidence="3">
    <name type="scientific">viral metagenome</name>
    <dbReference type="NCBI Taxonomy" id="1070528"/>
    <lineage>
        <taxon>unclassified sequences</taxon>
        <taxon>metagenomes</taxon>
        <taxon>organismal metagenomes</taxon>
    </lineage>
</organism>
<protein>
    <recommendedName>
        <fullName evidence="2">UFSP1/2/DUB catalytic domain-containing protein</fullName>
    </recommendedName>
</protein>
<name>A0A6C0KNG4_9ZZZZ</name>
<dbReference type="Pfam" id="PF07910">
    <property type="entry name" value="Peptidase_C78"/>
    <property type="match status" value="1"/>
</dbReference>
<keyword evidence="1" id="KW-0378">Hydrolase</keyword>
<dbReference type="Gene3D" id="3.90.70.130">
    <property type="match status" value="1"/>
</dbReference>
<dbReference type="InterPro" id="IPR012462">
    <property type="entry name" value="UFSP1/2_DUB_cat"/>
</dbReference>
<dbReference type="EMBL" id="MN740919">
    <property type="protein sequence ID" value="QHU17904.1"/>
    <property type="molecule type" value="Genomic_DNA"/>
</dbReference>
<reference evidence="3" key="1">
    <citation type="journal article" date="2020" name="Nature">
        <title>Giant virus diversity and host interactions through global metagenomics.</title>
        <authorList>
            <person name="Schulz F."/>
            <person name="Roux S."/>
            <person name="Paez-Espino D."/>
            <person name="Jungbluth S."/>
            <person name="Walsh D.A."/>
            <person name="Denef V.J."/>
            <person name="McMahon K.D."/>
            <person name="Konstantinidis K.T."/>
            <person name="Eloe-Fadrosh E.A."/>
            <person name="Kyrpides N.C."/>
            <person name="Woyke T."/>
        </authorList>
    </citation>
    <scope>NUCLEOTIDE SEQUENCE</scope>
    <source>
        <strain evidence="3">GVMAG-S-3300012919-55</strain>
    </source>
</reference>
<dbReference type="PANTHER" id="PTHR48153:SF2">
    <property type="entry name" value="UFM1-SPECIFIC PROTEASE 2"/>
    <property type="match status" value="1"/>
</dbReference>
<evidence type="ECO:0000313" key="3">
    <source>
        <dbReference type="EMBL" id="QHU17904.1"/>
    </source>
</evidence>
<dbReference type="AlphaFoldDB" id="A0A6C0KNG4"/>
<evidence type="ECO:0000259" key="2">
    <source>
        <dbReference type="Pfam" id="PF07910"/>
    </source>
</evidence>
<sequence>MIPYKIYHYNMEQFYDIGFGCSYRNIQTILSCKKYYQDSSIIIPHITSILSFFNKNYQDQIDKKKTKLLWIEPFQIHQYFKTCYQMKGANLIYILKDDNLQHMLTTTIECYDIYTKDNFQALLQKIRVHFETSKLPVVIDDGYYSYCIGYMNKTELYIIDPHQIDGSCIYTKPFSYLEKSFWMIYIPGE</sequence>